<accession>A0ABW6ZHC6</accession>
<feature type="domain" description="DUF58" evidence="1">
    <location>
        <begin position="58"/>
        <end position="255"/>
    </location>
</feature>
<sequence>MSPVTTGEPEEEYGGNVVPYRLKWRPRGVRPGAHPGQGDGGDGTFRTLVPLVARPDPRRIDLRASLRDPFEGVHVRTFAPRRATTVAVLTDLSRSMGFDGTGAEVARLAATLAASAAATGDEFTLIGAGGDLREDAFIPATRRRGLGAQVAAAISDATPSGTSTKGLATAAERLPRRRCLVFLVSDFLMPEADLDLTLDALWRHDVVPVLVRDSRTEGDVPAWGLMEVADAETGGRRLVFMRPGLRARWQATARARIAALEARFVTRGYAPFHLVNRFDADALVAFLAGR</sequence>
<dbReference type="Pfam" id="PF01882">
    <property type="entry name" value="DUF58"/>
    <property type="match status" value="1"/>
</dbReference>
<proteinExistence type="predicted"/>
<name>A0ABW6ZHC6_9HYPH</name>
<organism evidence="2 3">
    <name type="scientific">Xanthobacter aminoxidans</name>
    <dbReference type="NCBI Taxonomy" id="186280"/>
    <lineage>
        <taxon>Bacteria</taxon>
        <taxon>Pseudomonadati</taxon>
        <taxon>Pseudomonadota</taxon>
        <taxon>Alphaproteobacteria</taxon>
        <taxon>Hyphomicrobiales</taxon>
        <taxon>Xanthobacteraceae</taxon>
        <taxon>Xanthobacter</taxon>
    </lineage>
</organism>
<evidence type="ECO:0000259" key="1">
    <source>
        <dbReference type="Pfam" id="PF01882"/>
    </source>
</evidence>
<dbReference type="RefSeq" id="WP_394008177.1">
    <property type="nucleotide sequence ID" value="NZ_JBAFUR010000002.1"/>
</dbReference>
<dbReference type="SUPFAM" id="SSF53300">
    <property type="entry name" value="vWA-like"/>
    <property type="match status" value="1"/>
</dbReference>
<comment type="caution">
    <text evidence="2">The sequence shown here is derived from an EMBL/GenBank/DDBJ whole genome shotgun (WGS) entry which is preliminary data.</text>
</comment>
<evidence type="ECO:0000313" key="2">
    <source>
        <dbReference type="EMBL" id="MFG1252411.1"/>
    </source>
</evidence>
<reference evidence="2 3" key="1">
    <citation type="submission" date="2024-02" db="EMBL/GenBank/DDBJ databases">
        <title>Expansion and revision of Xanthobacter and proposal of Roseixanthobacter gen. nov.</title>
        <authorList>
            <person name="Soltysiak M.P.M."/>
            <person name="Jalihal A."/>
            <person name="Ory A."/>
            <person name="Chrisophersen C."/>
            <person name="Lee A.D."/>
            <person name="Boulton J."/>
            <person name="Springer M."/>
        </authorList>
    </citation>
    <scope>NUCLEOTIDE SEQUENCE [LARGE SCALE GENOMIC DNA]</scope>
    <source>
        <strain evidence="2 3">CB5</strain>
    </source>
</reference>
<dbReference type="EMBL" id="JBAFUR010000002">
    <property type="protein sequence ID" value="MFG1252411.1"/>
    <property type="molecule type" value="Genomic_DNA"/>
</dbReference>
<dbReference type="Proteomes" id="UP001604043">
    <property type="component" value="Unassembled WGS sequence"/>
</dbReference>
<dbReference type="PANTHER" id="PTHR33608">
    <property type="entry name" value="BLL2464 PROTEIN"/>
    <property type="match status" value="1"/>
</dbReference>
<dbReference type="InterPro" id="IPR036465">
    <property type="entry name" value="vWFA_dom_sf"/>
</dbReference>
<dbReference type="InterPro" id="IPR002881">
    <property type="entry name" value="DUF58"/>
</dbReference>
<protein>
    <submittedName>
        <fullName evidence="2">DUF58 domain-containing protein</fullName>
    </submittedName>
</protein>
<dbReference type="PANTHER" id="PTHR33608:SF6">
    <property type="entry name" value="BLL2464 PROTEIN"/>
    <property type="match status" value="1"/>
</dbReference>
<evidence type="ECO:0000313" key="3">
    <source>
        <dbReference type="Proteomes" id="UP001604043"/>
    </source>
</evidence>
<gene>
    <name evidence="2" type="ORF">V5F30_09380</name>
</gene>
<keyword evidence="3" id="KW-1185">Reference proteome</keyword>